<reference evidence="2" key="2">
    <citation type="submission" date="2021-04" db="EMBL/GenBank/DDBJ databases">
        <authorList>
            <person name="Gilroy R."/>
        </authorList>
    </citation>
    <scope>NUCLEOTIDE SEQUENCE</scope>
    <source>
        <strain evidence="2">ChiGjej1B1-98</strain>
    </source>
</reference>
<evidence type="ECO:0000313" key="3">
    <source>
        <dbReference type="Proteomes" id="UP000824005"/>
    </source>
</evidence>
<gene>
    <name evidence="2" type="ORF">H9830_06980</name>
</gene>
<evidence type="ECO:0000259" key="1">
    <source>
        <dbReference type="Pfam" id="PF08666"/>
    </source>
</evidence>
<dbReference type="Proteomes" id="UP000824005">
    <property type="component" value="Unassembled WGS sequence"/>
</dbReference>
<dbReference type="InterPro" id="IPR013974">
    <property type="entry name" value="SAF"/>
</dbReference>
<proteinExistence type="predicted"/>
<organism evidence="2 3">
    <name type="scientific">Candidatus Agrococcus pullicola</name>
    <dbReference type="NCBI Taxonomy" id="2838429"/>
    <lineage>
        <taxon>Bacteria</taxon>
        <taxon>Bacillati</taxon>
        <taxon>Actinomycetota</taxon>
        <taxon>Actinomycetes</taxon>
        <taxon>Micrococcales</taxon>
        <taxon>Microbacteriaceae</taxon>
        <taxon>Agrococcus</taxon>
    </lineage>
</organism>
<comment type="caution">
    <text evidence="2">The sequence shown here is derived from an EMBL/GenBank/DDBJ whole genome shotgun (WGS) entry which is preliminary data.</text>
</comment>
<protein>
    <recommendedName>
        <fullName evidence="1">SAF domain-containing protein</fullName>
    </recommendedName>
</protein>
<accession>A0A9D2C9R5</accession>
<feature type="domain" description="SAF" evidence="1">
    <location>
        <begin position="43"/>
        <end position="96"/>
    </location>
</feature>
<dbReference type="CDD" id="cd11614">
    <property type="entry name" value="SAF_CpaB_FlgA_like"/>
    <property type="match status" value="1"/>
</dbReference>
<reference evidence="2" key="1">
    <citation type="journal article" date="2021" name="PeerJ">
        <title>Extensive microbial diversity within the chicken gut microbiome revealed by metagenomics and culture.</title>
        <authorList>
            <person name="Gilroy R."/>
            <person name="Ravi A."/>
            <person name="Getino M."/>
            <person name="Pursley I."/>
            <person name="Horton D.L."/>
            <person name="Alikhan N.F."/>
            <person name="Baker D."/>
            <person name="Gharbi K."/>
            <person name="Hall N."/>
            <person name="Watson M."/>
            <person name="Adriaenssens E.M."/>
            <person name="Foster-Nyarko E."/>
            <person name="Jarju S."/>
            <person name="Secka A."/>
            <person name="Antonio M."/>
            <person name="Oren A."/>
            <person name="Chaudhuri R.R."/>
            <person name="La Ragione R."/>
            <person name="Hildebrand F."/>
            <person name="Pallen M.J."/>
        </authorList>
    </citation>
    <scope>NUCLEOTIDE SEQUENCE</scope>
    <source>
        <strain evidence="2">ChiGjej1B1-98</strain>
    </source>
</reference>
<name>A0A9D2C9R5_9MICO</name>
<dbReference type="EMBL" id="DXDC01000204">
    <property type="protein sequence ID" value="HIY66003.1"/>
    <property type="molecule type" value="Genomic_DNA"/>
</dbReference>
<dbReference type="Pfam" id="PF08666">
    <property type="entry name" value="SAF"/>
    <property type="match status" value="1"/>
</dbReference>
<dbReference type="AlphaFoldDB" id="A0A9D2C9R5"/>
<sequence>MKTKRWLDPRLLIGMLLVVASVSAVVFVIAASNRTHEVWSLSNSVVPGDVLTADDVALARVQLDSSQDLYHVREVSPIGGVVTRPMEAGELIPVSAVTDAALAQRSRVVVTVDGPLPDGAVRGAVVDIWAAEQLDGSTYATPSVLVDDAVIAAVHTNDGLISTSQSVQVEVLVPSADTAGLLHAMSSGDALHLVPDTPQDQR</sequence>
<evidence type="ECO:0000313" key="2">
    <source>
        <dbReference type="EMBL" id="HIY66003.1"/>
    </source>
</evidence>